<feature type="domain" description="DUF306" evidence="2">
    <location>
        <begin position="38"/>
        <end position="151"/>
    </location>
</feature>
<gene>
    <name evidence="3" type="ORF">BAZ10_18635</name>
</gene>
<evidence type="ECO:0000259" key="2">
    <source>
        <dbReference type="Pfam" id="PF03724"/>
    </source>
</evidence>
<dbReference type="InterPro" id="IPR053147">
    <property type="entry name" value="Hsp_HslJ-like"/>
</dbReference>
<name>A0A1T3MX29_9FLAO</name>
<accession>A0A1T3MX29</accession>
<dbReference type="RefSeq" id="WP_078770574.1">
    <property type="nucleotide sequence ID" value="NZ_CBCSBR010000011.1"/>
</dbReference>
<dbReference type="AlphaFoldDB" id="A0A1T3MX29"/>
<keyword evidence="4" id="KW-1185">Reference proteome</keyword>
<evidence type="ECO:0000256" key="1">
    <source>
        <dbReference type="SAM" id="SignalP"/>
    </source>
</evidence>
<dbReference type="EMBL" id="MAHX01000003">
    <property type="protein sequence ID" value="OPC69076.1"/>
    <property type="molecule type" value="Genomic_DNA"/>
</dbReference>
<evidence type="ECO:0000313" key="4">
    <source>
        <dbReference type="Proteomes" id="UP000190813"/>
    </source>
</evidence>
<feature type="chain" id="PRO_5012820595" evidence="1">
    <location>
        <begin position="22"/>
        <end position="156"/>
    </location>
</feature>
<organism evidence="3 4">
    <name type="scientific">Elizabethkingia occulta</name>
    <dbReference type="NCBI Taxonomy" id="1867263"/>
    <lineage>
        <taxon>Bacteria</taxon>
        <taxon>Pseudomonadati</taxon>
        <taxon>Bacteroidota</taxon>
        <taxon>Flavobacteriia</taxon>
        <taxon>Flavobacteriales</taxon>
        <taxon>Weeksellaceae</taxon>
        <taxon>Elizabethkingia</taxon>
    </lineage>
</organism>
<dbReference type="Gene3D" id="2.40.128.270">
    <property type="match status" value="1"/>
</dbReference>
<feature type="signal peptide" evidence="1">
    <location>
        <begin position="1"/>
        <end position="21"/>
    </location>
</feature>
<dbReference type="Proteomes" id="UP000190813">
    <property type="component" value="Unassembled WGS sequence"/>
</dbReference>
<dbReference type="PANTHER" id="PTHR35535:SF2">
    <property type="entry name" value="DUF306 DOMAIN-CONTAINING PROTEIN"/>
    <property type="match status" value="1"/>
</dbReference>
<reference evidence="3 4" key="1">
    <citation type="submission" date="2016-06" db="EMBL/GenBank/DDBJ databases">
        <title>Revisiting the taxonomy of the Elizabethkingia Genus based on Whole-Genome Sequencing, Optical Mapping, and MALDI-TOF.</title>
        <authorList>
            <person name="Nicholson A.C."/>
        </authorList>
    </citation>
    <scope>NUCLEOTIDE SEQUENCE [LARGE SCALE GENOMIC DNA]</scope>
    <source>
        <strain evidence="3 4">G4070</strain>
    </source>
</reference>
<dbReference type="InterPro" id="IPR005184">
    <property type="entry name" value="DUF306_Meta_HslJ"/>
</dbReference>
<dbReference type="Pfam" id="PF03724">
    <property type="entry name" value="META"/>
    <property type="match status" value="1"/>
</dbReference>
<evidence type="ECO:0000313" key="3">
    <source>
        <dbReference type="EMBL" id="OPC69076.1"/>
    </source>
</evidence>
<keyword evidence="1" id="KW-0732">Signal</keyword>
<protein>
    <submittedName>
        <fullName evidence="3">META domain-containing protein</fullName>
    </submittedName>
</protein>
<comment type="caution">
    <text evidence="3">The sequence shown here is derived from an EMBL/GenBank/DDBJ whole genome shotgun (WGS) entry which is preliminary data.</text>
</comment>
<dbReference type="PANTHER" id="PTHR35535">
    <property type="entry name" value="HEAT SHOCK PROTEIN HSLJ"/>
    <property type="match status" value="1"/>
</dbReference>
<sequence length="156" mass="16681">MKKQFALIAAGILLVANSCTTATKTNTDNSSAQTTTENTIIGKKWKLVELFGKPVADQVNGKEAFLKLLQQDKAYLYQASGGCNGIRGTFTTNATSVIHFSPGASTKMACPDMSIETGISKVLETVDNYSLNKEGNILSLNKARMAPLAKFQAVAE</sequence>
<proteinExistence type="predicted"/>
<dbReference type="InterPro" id="IPR038670">
    <property type="entry name" value="HslJ-like_sf"/>
</dbReference>